<dbReference type="Proteomes" id="UP000799439">
    <property type="component" value="Unassembled WGS sequence"/>
</dbReference>
<accession>A0A9P4IW24</accession>
<protein>
    <submittedName>
        <fullName evidence="1">Uncharacterized protein</fullName>
    </submittedName>
</protein>
<reference evidence="1" key="1">
    <citation type="journal article" date="2020" name="Stud. Mycol.">
        <title>101 Dothideomycetes genomes: a test case for predicting lifestyles and emergence of pathogens.</title>
        <authorList>
            <person name="Haridas S."/>
            <person name="Albert R."/>
            <person name="Binder M."/>
            <person name="Bloem J."/>
            <person name="Labutti K."/>
            <person name="Salamov A."/>
            <person name="Andreopoulos B."/>
            <person name="Baker S."/>
            <person name="Barry K."/>
            <person name="Bills G."/>
            <person name="Bluhm B."/>
            <person name="Cannon C."/>
            <person name="Castanera R."/>
            <person name="Culley D."/>
            <person name="Daum C."/>
            <person name="Ezra D."/>
            <person name="Gonzalez J."/>
            <person name="Henrissat B."/>
            <person name="Kuo A."/>
            <person name="Liang C."/>
            <person name="Lipzen A."/>
            <person name="Lutzoni F."/>
            <person name="Magnuson J."/>
            <person name="Mondo S."/>
            <person name="Nolan M."/>
            <person name="Ohm R."/>
            <person name="Pangilinan J."/>
            <person name="Park H.-J."/>
            <person name="Ramirez L."/>
            <person name="Alfaro M."/>
            <person name="Sun H."/>
            <person name="Tritt A."/>
            <person name="Yoshinaga Y."/>
            <person name="Zwiers L.-H."/>
            <person name="Turgeon B."/>
            <person name="Goodwin S."/>
            <person name="Spatafora J."/>
            <person name="Crous P."/>
            <person name="Grigoriev I."/>
        </authorList>
    </citation>
    <scope>NUCLEOTIDE SEQUENCE</scope>
    <source>
        <strain evidence="1">CBS 260.36</strain>
    </source>
</reference>
<evidence type="ECO:0000313" key="2">
    <source>
        <dbReference type="Proteomes" id="UP000799439"/>
    </source>
</evidence>
<organism evidence="1 2">
    <name type="scientific">Myriangium duriaei CBS 260.36</name>
    <dbReference type="NCBI Taxonomy" id="1168546"/>
    <lineage>
        <taxon>Eukaryota</taxon>
        <taxon>Fungi</taxon>
        <taxon>Dikarya</taxon>
        <taxon>Ascomycota</taxon>
        <taxon>Pezizomycotina</taxon>
        <taxon>Dothideomycetes</taxon>
        <taxon>Dothideomycetidae</taxon>
        <taxon>Myriangiales</taxon>
        <taxon>Myriangiaceae</taxon>
        <taxon>Myriangium</taxon>
    </lineage>
</organism>
<proteinExistence type="predicted"/>
<dbReference type="AlphaFoldDB" id="A0A9P4IW24"/>
<keyword evidence="2" id="KW-1185">Reference proteome</keyword>
<evidence type="ECO:0000313" key="1">
    <source>
        <dbReference type="EMBL" id="KAF2148892.1"/>
    </source>
</evidence>
<gene>
    <name evidence="1" type="ORF">K461DRAFT_282347</name>
</gene>
<dbReference type="EMBL" id="ML996092">
    <property type="protein sequence ID" value="KAF2148892.1"/>
    <property type="molecule type" value="Genomic_DNA"/>
</dbReference>
<name>A0A9P4IW24_9PEZI</name>
<sequence>MSTATASRHLYHLVESCMQDVASETRESAGKLYKGAWLVIDDKVERRLCNSNVTIRGPATFIGPPPTPAKVKQPCDTHIKDCEWWHPNDHRINVAAGTTIRRDSEPGEQAIARVRVSVVVYSECIEYRSRLIAFEPPPRLLAFGFSTESSHI</sequence>
<comment type="caution">
    <text evidence="1">The sequence shown here is derived from an EMBL/GenBank/DDBJ whole genome shotgun (WGS) entry which is preliminary data.</text>
</comment>